<dbReference type="CDD" id="cd05018">
    <property type="entry name" value="CoxG"/>
    <property type="match status" value="1"/>
</dbReference>
<dbReference type="PANTHER" id="PTHR38588">
    <property type="entry name" value="BLL0334 PROTEIN"/>
    <property type="match status" value="1"/>
</dbReference>
<proteinExistence type="predicted"/>
<dbReference type="RefSeq" id="WP_149403849.1">
    <property type="nucleotide sequence ID" value="NZ_BIXY01000090.1"/>
</dbReference>
<dbReference type="AlphaFoldDB" id="A0A5A5TIE8"/>
<dbReference type="InterPro" id="IPR023393">
    <property type="entry name" value="START-like_dom_sf"/>
</dbReference>
<dbReference type="InterPro" id="IPR010419">
    <property type="entry name" value="CO_DH_gsu"/>
</dbReference>
<organism evidence="1 2">
    <name type="scientific">Dictyobacter arantiisoli</name>
    <dbReference type="NCBI Taxonomy" id="2014874"/>
    <lineage>
        <taxon>Bacteria</taxon>
        <taxon>Bacillati</taxon>
        <taxon>Chloroflexota</taxon>
        <taxon>Ktedonobacteria</taxon>
        <taxon>Ktedonobacterales</taxon>
        <taxon>Dictyobacteraceae</taxon>
        <taxon>Dictyobacter</taxon>
    </lineage>
</organism>
<dbReference type="Gene3D" id="3.30.530.20">
    <property type="match status" value="1"/>
</dbReference>
<keyword evidence="2" id="KW-1185">Reference proteome</keyword>
<protein>
    <submittedName>
        <fullName evidence="1">Carbon monoxide dehydrogenase</fullName>
    </submittedName>
</protein>
<evidence type="ECO:0000313" key="1">
    <source>
        <dbReference type="EMBL" id="GCF10995.1"/>
    </source>
</evidence>
<dbReference type="Proteomes" id="UP000322530">
    <property type="component" value="Unassembled WGS sequence"/>
</dbReference>
<gene>
    <name evidence="1" type="ORF">KDI_45590</name>
</gene>
<dbReference type="OrthoDB" id="2374625at2"/>
<reference evidence="1 2" key="1">
    <citation type="submission" date="2019-01" db="EMBL/GenBank/DDBJ databases">
        <title>Draft genome sequence of Dictyobacter sp. Uno17.</title>
        <authorList>
            <person name="Wang C.M."/>
            <person name="Zheng Y."/>
            <person name="Sakai Y."/>
            <person name="Abe K."/>
            <person name="Yokota A."/>
            <person name="Yabe S."/>
        </authorList>
    </citation>
    <scope>NUCLEOTIDE SEQUENCE [LARGE SCALE GENOMIC DNA]</scope>
    <source>
        <strain evidence="1 2">Uno17</strain>
    </source>
</reference>
<dbReference type="PANTHER" id="PTHR38588:SF1">
    <property type="entry name" value="BLL0334 PROTEIN"/>
    <property type="match status" value="1"/>
</dbReference>
<comment type="caution">
    <text evidence="1">The sequence shown here is derived from an EMBL/GenBank/DDBJ whole genome shotgun (WGS) entry which is preliminary data.</text>
</comment>
<dbReference type="SUPFAM" id="SSF55961">
    <property type="entry name" value="Bet v1-like"/>
    <property type="match status" value="1"/>
</dbReference>
<name>A0A5A5TIE8_9CHLR</name>
<dbReference type="EMBL" id="BIXY01000090">
    <property type="protein sequence ID" value="GCF10995.1"/>
    <property type="molecule type" value="Genomic_DNA"/>
</dbReference>
<accession>A0A5A5TIE8</accession>
<sequence>MDFSGSQTLTVPIETVWAYLLDVRKVAACAPGFQSLEALGDEHWKMLVTVGIGPVRAKFTLDVTRPEMREPELMVVKARGKAPGNTVELSGRMQLVSLAEAQTRMDWQAHVLVNGTLASVGARLMGSTSEKLTTRFFDCLQAHLQTV</sequence>
<dbReference type="Pfam" id="PF06240">
    <property type="entry name" value="COXG"/>
    <property type="match status" value="1"/>
</dbReference>
<evidence type="ECO:0000313" key="2">
    <source>
        <dbReference type="Proteomes" id="UP000322530"/>
    </source>
</evidence>